<accession>A0A5C3LLM0</accession>
<keyword evidence="2" id="KW-1185">Reference proteome</keyword>
<protein>
    <submittedName>
        <fullName evidence="1">Uncharacterized protein</fullName>
    </submittedName>
</protein>
<gene>
    <name evidence="1" type="ORF">BDQ12DRAFT_570497</name>
</gene>
<evidence type="ECO:0000313" key="2">
    <source>
        <dbReference type="Proteomes" id="UP000308652"/>
    </source>
</evidence>
<feature type="non-terminal residue" evidence="1">
    <location>
        <position position="93"/>
    </location>
</feature>
<evidence type="ECO:0000313" key="1">
    <source>
        <dbReference type="EMBL" id="TFK33173.1"/>
    </source>
</evidence>
<dbReference type="OrthoDB" id="3246731at2759"/>
<sequence>MLSLALSQLHPDLQGAYALINNGGPKAKAWLKDKLDGKFIIPAIYQPASLIPLHIWQASPSTTNGNEQSHRNVNFDGINLTMQGGIMRGMQYD</sequence>
<name>A0A5C3LLM0_9AGAR</name>
<organism evidence="1 2">
    <name type="scientific">Crucibulum laeve</name>
    <dbReference type="NCBI Taxonomy" id="68775"/>
    <lineage>
        <taxon>Eukaryota</taxon>
        <taxon>Fungi</taxon>
        <taxon>Dikarya</taxon>
        <taxon>Basidiomycota</taxon>
        <taxon>Agaricomycotina</taxon>
        <taxon>Agaricomycetes</taxon>
        <taxon>Agaricomycetidae</taxon>
        <taxon>Agaricales</taxon>
        <taxon>Agaricineae</taxon>
        <taxon>Nidulariaceae</taxon>
        <taxon>Crucibulum</taxon>
    </lineage>
</organism>
<dbReference type="EMBL" id="ML213654">
    <property type="protein sequence ID" value="TFK33173.1"/>
    <property type="molecule type" value="Genomic_DNA"/>
</dbReference>
<dbReference type="Proteomes" id="UP000308652">
    <property type="component" value="Unassembled WGS sequence"/>
</dbReference>
<proteinExistence type="predicted"/>
<dbReference type="AlphaFoldDB" id="A0A5C3LLM0"/>
<reference evidence="1 2" key="1">
    <citation type="journal article" date="2019" name="Nat. Ecol. Evol.">
        <title>Megaphylogeny resolves global patterns of mushroom evolution.</title>
        <authorList>
            <person name="Varga T."/>
            <person name="Krizsan K."/>
            <person name="Foldi C."/>
            <person name="Dima B."/>
            <person name="Sanchez-Garcia M."/>
            <person name="Sanchez-Ramirez S."/>
            <person name="Szollosi G.J."/>
            <person name="Szarkandi J.G."/>
            <person name="Papp V."/>
            <person name="Albert L."/>
            <person name="Andreopoulos W."/>
            <person name="Angelini C."/>
            <person name="Antonin V."/>
            <person name="Barry K.W."/>
            <person name="Bougher N.L."/>
            <person name="Buchanan P."/>
            <person name="Buyck B."/>
            <person name="Bense V."/>
            <person name="Catcheside P."/>
            <person name="Chovatia M."/>
            <person name="Cooper J."/>
            <person name="Damon W."/>
            <person name="Desjardin D."/>
            <person name="Finy P."/>
            <person name="Geml J."/>
            <person name="Haridas S."/>
            <person name="Hughes K."/>
            <person name="Justo A."/>
            <person name="Karasinski D."/>
            <person name="Kautmanova I."/>
            <person name="Kiss B."/>
            <person name="Kocsube S."/>
            <person name="Kotiranta H."/>
            <person name="LaButti K.M."/>
            <person name="Lechner B.E."/>
            <person name="Liimatainen K."/>
            <person name="Lipzen A."/>
            <person name="Lukacs Z."/>
            <person name="Mihaltcheva S."/>
            <person name="Morgado L.N."/>
            <person name="Niskanen T."/>
            <person name="Noordeloos M.E."/>
            <person name="Ohm R.A."/>
            <person name="Ortiz-Santana B."/>
            <person name="Ovrebo C."/>
            <person name="Racz N."/>
            <person name="Riley R."/>
            <person name="Savchenko A."/>
            <person name="Shiryaev A."/>
            <person name="Soop K."/>
            <person name="Spirin V."/>
            <person name="Szebenyi C."/>
            <person name="Tomsovsky M."/>
            <person name="Tulloss R.E."/>
            <person name="Uehling J."/>
            <person name="Grigoriev I.V."/>
            <person name="Vagvolgyi C."/>
            <person name="Papp T."/>
            <person name="Martin F.M."/>
            <person name="Miettinen O."/>
            <person name="Hibbett D.S."/>
            <person name="Nagy L.G."/>
        </authorList>
    </citation>
    <scope>NUCLEOTIDE SEQUENCE [LARGE SCALE GENOMIC DNA]</scope>
    <source>
        <strain evidence="1 2">CBS 166.37</strain>
    </source>
</reference>